<keyword evidence="3" id="KW-1185">Reference proteome</keyword>
<protein>
    <recommendedName>
        <fullName evidence="1">Heterokaryon incompatibility domain-containing protein</fullName>
    </recommendedName>
</protein>
<gene>
    <name evidence="2" type="ORF">PV09_04859</name>
</gene>
<accession>A0A0D1YTS9</accession>
<dbReference type="RefSeq" id="XP_016213906.1">
    <property type="nucleotide sequence ID" value="XM_016358288.1"/>
</dbReference>
<feature type="domain" description="Heterokaryon incompatibility" evidence="1">
    <location>
        <begin position="89"/>
        <end position="182"/>
    </location>
</feature>
<sequence length="201" mass="23085">MNISSSSTPSLSSIQDTRRSLLNSTIWKASSGRFVYTPLDPSCQQIRLFKVTLNVQGELEGHLKHFRLEEVSQFTESKHGNNASIVFRPLSYTWGPSAPCFEITVDGKAFFVRHNLYNFLHILVQECQDEYFWIDQICINQEDLPERNKLVNVMSDVYKDANVFVWLDGLGPSTENAFDEIETWAERPWKCLSGTMLDLLP</sequence>
<proteinExistence type="predicted"/>
<dbReference type="HOGENOM" id="CLU_004184_6_2_1"/>
<evidence type="ECO:0000313" key="3">
    <source>
        <dbReference type="Proteomes" id="UP000053259"/>
    </source>
</evidence>
<dbReference type="GeneID" id="27312832"/>
<dbReference type="EMBL" id="KN847542">
    <property type="protein sequence ID" value="KIW04037.1"/>
    <property type="molecule type" value="Genomic_DNA"/>
</dbReference>
<dbReference type="Proteomes" id="UP000053259">
    <property type="component" value="Unassembled WGS sequence"/>
</dbReference>
<organism evidence="2 3">
    <name type="scientific">Verruconis gallopava</name>
    <dbReference type="NCBI Taxonomy" id="253628"/>
    <lineage>
        <taxon>Eukaryota</taxon>
        <taxon>Fungi</taxon>
        <taxon>Dikarya</taxon>
        <taxon>Ascomycota</taxon>
        <taxon>Pezizomycotina</taxon>
        <taxon>Dothideomycetes</taxon>
        <taxon>Pleosporomycetidae</taxon>
        <taxon>Venturiales</taxon>
        <taxon>Sympoventuriaceae</taxon>
        <taxon>Verruconis</taxon>
    </lineage>
</organism>
<dbReference type="VEuPathDB" id="FungiDB:PV09_04859"/>
<dbReference type="PANTHER" id="PTHR24148:SF73">
    <property type="entry name" value="HET DOMAIN PROTEIN (AFU_ORTHOLOGUE AFUA_8G01020)"/>
    <property type="match status" value="1"/>
</dbReference>
<evidence type="ECO:0000259" key="1">
    <source>
        <dbReference type="Pfam" id="PF06985"/>
    </source>
</evidence>
<evidence type="ECO:0000313" key="2">
    <source>
        <dbReference type="EMBL" id="KIW04037.1"/>
    </source>
</evidence>
<dbReference type="InterPro" id="IPR010730">
    <property type="entry name" value="HET"/>
</dbReference>
<reference evidence="2 3" key="1">
    <citation type="submission" date="2015-01" db="EMBL/GenBank/DDBJ databases">
        <title>The Genome Sequence of Ochroconis gallopava CBS43764.</title>
        <authorList>
            <consortium name="The Broad Institute Genomics Platform"/>
            <person name="Cuomo C."/>
            <person name="de Hoog S."/>
            <person name="Gorbushina A."/>
            <person name="Stielow B."/>
            <person name="Teixiera M."/>
            <person name="Abouelleil A."/>
            <person name="Chapman S.B."/>
            <person name="Priest M."/>
            <person name="Young S.K."/>
            <person name="Wortman J."/>
            <person name="Nusbaum C."/>
            <person name="Birren B."/>
        </authorList>
    </citation>
    <scope>NUCLEOTIDE SEQUENCE [LARGE SCALE GENOMIC DNA]</scope>
    <source>
        <strain evidence="2 3">CBS 43764</strain>
    </source>
</reference>
<dbReference type="Pfam" id="PF06985">
    <property type="entry name" value="HET"/>
    <property type="match status" value="1"/>
</dbReference>
<name>A0A0D1YTS9_9PEZI</name>
<dbReference type="OrthoDB" id="2157530at2759"/>
<dbReference type="InParanoid" id="A0A0D1YTS9"/>
<dbReference type="STRING" id="253628.A0A0D1YTS9"/>
<dbReference type="AlphaFoldDB" id="A0A0D1YTS9"/>
<dbReference type="InterPro" id="IPR052895">
    <property type="entry name" value="HetReg/Transcr_Mod"/>
</dbReference>
<dbReference type="PANTHER" id="PTHR24148">
    <property type="entry name" value="ANKYRIN REPEAT DOMAIN-CONTAINING PROTEIN 39 HOMOLOG-RELATED"/>
    <property type="match status" value="1"/>
</dbReference>